<organism evidence="1 2">
    <name type="scientific">Rhodopirellula baltica (strain DSM 10527 / NCIMB 13988 / SH1)</name>
    <dbReference type="NCBI Taxonomy" id="243090"/>
    <lineage>
        <taxon>Bacteria</taxon>
        <taxon>Pseudomonadati</taxon>
        <taxon>Planctomycetota</taxon>
        <taxon>Planctomycetia</taxon>
        <taxon>Pirellulales</taxon>
        <taxon>Pirellulaceae</taxon>
        <taxon>Rhodopirellula</taxon>
    </lineage>
</organism>
<gene>
    <name evidence="1" type="ordered locus">RB5899</name>
</gene>
<keyword evidence="2" id="KW-1185">Reference proteome</keyword>
<dbReference type="InParanoid" id="Q7UR43"/>
<dbReference type="STRING" id="243090.RB5899"/>
<dbReference type="EnsemblBacteria" id="CAD74499">
    <property type="protein sequence ID" value="CAD74499"/>
    <property type="gene ID" value="RB5899"/>
</dbReference>
<dbReference type="EMBL" id="BX294143">
    <property type="protein sequence ID" value="CAD74499.1"/>
    <property type="molecule type" value="Genomic_DNA"/>
</dbReference>
<dbReference type="Proteomes" id="UP000001025">
    <property type="component" value="Chromosome"/>
</dbReference>
<evidence type="ECO:0000313" key="1">
    <source>
        <dbReference type="EMBL" id="CAD74499.1"/>
    </source>
</evidence>
<protein>
    <submittedName>
        <fullName evidence="1">Uncharacterized protein</fullName>
    </submittedName>
</protein>
<evidence type="ECO:0000313" key="2">
    <source>
        <dbReference type="Proteomes" id="UP000001025"/>
    </source>
</evidence>
<dbReference type="HOGENOM" id="CLU_2466909_0_0_0"/>
<reference evidence="1 2" key="1">
    <citation type="journal article" date="2003" name="Proc. Natl. Acad. Sci. U.S.A.">
        <title>Complete genome sequence of the marine planctomycete Pirellula sp. strain 1.</title>
        <authorList>
            <person name="Gloeckner F.O."/>
            <person name="Kube M."/>
            <person name="Bauer M."/>
            <person name="Teeling H."/>
            <person name="Lombardot T."/>
            <person name="Ludwig W."/>
            <person name="Gade D."/>
            <person name="Beck A."/>
            <person name="Borzym K."/>
            <person name="Heitmann K."/>
            <person name="Rabus R."/>
            <person name="Schlesner H."/>
            <person name="Amann R."/>
            <person name="Reinhardt R."/>
        </authorList>
    </citation>
    <scope>NUCLEOTIDE SEQUENCE [LARGE SCALE GENOMIC DNA]</scope>
    <source>
        <strain evidence="2">DSM 10527 / NCIMB 13988 / SH1</strain>
    </source>
</reference>
<sequence>MLVMSVKLPANRLVGSNRNTLHWCGGHSRKLRRFRSSVKVDASDTTDTGTPEPILAPFEKDKKDFVRCVCPPNHRELILPLRPRNGRE</sequence>
<dbReference type="AlphaFoldDB" id="Q7UR43"/>
<name>Q7UR43_RHOBA</name>
<proteinExistence type="predicted"/>
<accession>Q7UR43</accession>
<dbReference type="KEGG" id="rba:RB5899"/>